<dbReference type="Proteomes" id="UP000295197">
    <property type="component" value="Unassembled WGS sequence"/>
</dbReference>
<evidence type="ECO:0000256" key="2">
    <source>
        <dbReference type="ARBA" id="ARBA00006577"/>
    </source>
</evidence>
<keyword evidence="4 5" id="KW-0413">Isomerase</keyword>
<dbReference type="GO" id="GO:0003755">
    <property type="term" value="F:peptidyl-prolyl cis-trans isomerase activity"/>
    <property type="evidence" value="ECO:0007669"/>
    <property type="project" value="UniProtKB-UniRule"/>
</dbReference>
<dbReference type="InterPro" id="IPR001179">
    <property type="entry name" value="PPIase_FKBP_dom"/>
</dbReference>
<sequence length="144" mass="16163">MSKSNNYLKKIKDLASKNLAEGEAFLQNNATRSEVTSLPSGLQYEILVAGQGKIPSRKDKVLCHYSGKLLNNEVFDSSYKRKRPEAFFVHELIKGWQEALTLMPVGSTWILYIPHHLAYGFEALTPSSGGNCTLIFEMELILIL</sequence>
<dbReference type="PANTHER" id="PTHR43811">
    <property type="entry name" value="FKBP-TYPE PEPTIDYL-PROLYL CIS-TRANS ISOMERASE FKPA"/>
    <property type="match status" value="1"/>
</dbReference>
<feature type="domain" description="PPIase FKBP-type" evidence="7">
    <location>
        <begin position="58"/>
        <end position="144"/>
    </location>
</feature>
<dbReference type="InterPro" id="IPR000774">
    <property type="entry name" value="PPIase_FKBP_N"/>
</dbReference>
<dbReference type="Gene3D" id="3.10.50.40">
    <property type="match status" value="1"/>
</dbReference>
<dbReference type="Pfam" id="PF00254">
    <property type="entry name" value="FKBP_C"/>
    <property type="match status" value="1"/>
</dbReference>
<evidence type="ECO:0000313" key="9">
    <source>
        <dbReference type="Proteomes" id="UP000295197"/>
    </source>
</evidence>
<evidence type="ECO:0000259" key="7">
    <source>
        <dbReference type="PROSITE" id="PS50059"/>
    </source>
</evidence>
<dbReference type="PROSITE" id="PS50059">
    <property type="entry name" value="FKBP_PPIASE"/>
    <property type="match status" value="1"/>
</dbReference>
<dbReference type="OrthoDB" id="9814548at2"/>
<dbReference type="EC" id="5.2.1.8" evidence="6"/>
<comment type="similarity">
    <text evidence="2 6">Belongs to the FKBP-type PPIase family.</text>
</comment>
<protein>
    <recommendedName>
        <fullName evidence="6">Peptidyl-prolyl cis-trans isomerase</fullName>
        <ecNumber evidence="6">5.2.1.8</ecNumber>
    </recommendedName>
</protein>
<dbReference type="InterPro" id="IPR046357">
    <property type="entry name" value="PPIase_dom_sf"/>
</dbReference>
<dbReference type="RefSeq" id="WP_132776379.1">
    <property type="nucleotide sequence ID" value="NZ_SMBZ01000003.1"/>
</dbReference>
<accession>A0A4R3W1C6</accession>
<keyword evidence="3 5" id="KW-0697">Rotamase</keyword>
<dbReference type="SUPFAM" id="SSF54534">
    <property type="entry name" value="FKBP-like"/>
    <property type="match status" value="1"/>
</dbReference>
<keyword evidence="9" id="KW-1185">Reference proteome</keyword>
<reference evidence="8 9" key="1">
    <citation type="submission" date="2019-03" db="EMBL/GenBank/DDBJ databases">
        <title>Genomic Encyclopedia of Type Strains, Phase IV (KMG-IV): sequencing the most valuable type-strain genomes for metagenomic binning, comparative biology and taxonomic classification.</title>
        <authorList>
            <person name="Goeker M."/>
        </authorList>
    </citation>
    <scope>NUCLEOTIDE SEQUENCE [LARGE SCALE GENOMIC DNA]</scope>
    <source>
        <strain evidence="8 9">DSM 22362</strain>
    </source>
</reference>
<comment type="caution">
    <text evidence="8">The sequence shown here is derived from an EMBL/GenBank/DDBJ whole genome shotgun (WGS) entry which is preliminary data.</text>
</comment>
<dbReference type="Pfam" id="PF01346">
    <property type="entry name" value="FKBP_N"/>
    <property type="match status" value="1"/>
</dbReference>
<evidence type="ECO:0000256" key="4">
    <source>
        <dbReference type="ARBA" id="ARBA00023235"/>
    </source>
</evidence>
<dbReference type="PANTHER" id="PTHR43811:SF23">
    <property type="entry name" value="FKBP-TYPE 22 KDA PEPTIDYL-PROLYL CIS-TRANS ISOMERASE"/>
    <property type="match status" value="1"/>
</dbReference>
<evidence type="ECO:0000256" key="5">
    <source>
        <dbReference type="PROSITE-ProRule" id="PRU00277"/>
    </source>
</evidence>
<proteinExistence type="inferred from homology"/>
<dbReference type="GO" id="GO:0006457">
    <property type="term" value="P:protein folding"/>
    <property type="evidence" value="ECO:0007669"/>
    <property type="project" value="InterPro"/>
</dbReference>
<dbReference type="EMBL" id="SMBZ01000003">
    <property type="protein sequence ID" value="TCV19944.1"/>
    <property type="molecule type" value="Genomic_DNA"/>
</dbReference>
<dbReference type="AlphaFoldDB" id="A0A4R3W1C6"/>
<evidence type="ECO:0000313" key="8">
    <source>
        <dbReference type="EMBL" id="TCV19944.1"/>
    </source>
</evidence>
<comment type="catalytic activity">
    <reaction evidence="1 5 6">
        <text>[protein]-peptidylproline (omega=180) = [protein]-peptidylproline (omega=0)</text>
        <dbReference type="Rhea" id="RHEA:16237"/>
        <dbReference type="Rhea" id="RHEA-COMP:10747"/>
        <dbReference type="Rhea" id="RHEA-COMP:10748"/>
        <dbReference type="ChEBI" id="CHEBI:83833"/>
        <dbReference type="ChEBI" id="CHEBI:83834"/>
        <dbReference type="EC" id="5.2.1.8"/>
    </reaction>
</comment>
<evidence type="ECO:0000256" key="3">
    <source>
        <dbReference type="ARBA" id="ARBA00023110"/>
    </source>
</evidence>
<gene>
    <name evidence="8" type="ORF">EDC17_100343</name>
</gene>
<name>A0A4R3W1C6_9SPHI</name>
<organism evidence="8 9">
    <name type="scientific">Sphingobacterium alimentarium</name>
    <dbReference type="NCBI Taxonomy" id="797292"/>
    <lineage>
        <taxon>Bacteria</taxon>
        <taxon>Pseudomonadati</taxon>
        <taxon>Bacteroidota</taxon>
        <taxon>Sphingobacteriia</taxon>
        <taxon>Sphingobacteriales</taxon>
        <taxon>Sphingobacteriaceae</taxon>
        <taxon>Sphingobacterium</taxon>
    </lineage>
</organism>
<dbReference type="Gene3D" id="6.10.250.2970">
    <property type="match status" value="1"/>
</dbReference>
<evidence type="ECO:0000256" key="6">
    <source>
        <dbReference type="RuleBase" id="RU003915"/>
    </source>
</evidence>
<evidence type="ECO:0000256" key="1">
    <source>
        <dbReference type="ARBA" id="ARBA00000971"/>
    </source>
</evidence>